<sequence length="29" mass="3031">TRNDVCPAVYISIGNDEAHKGTDIAKADG</sequence>
<feature type="non-terminal residue" evidence="1">
    <location>
        <position position="1"/>
    </location>
</feature>
<evidence type="ECO:0000313" key="1">
    <source>
        <dbReference type="EMBL" id="GAI76920.1"/>
    </source>
</evidence>
<protein>
    <submittedName>
        <fullName evidence="1">Uncharacterized protein</fullName>
    </submittedName>
</protein>
<proteinExistence type="predicted"/>
<comment type="caution">
    <text evidence="1">The sequence shown here is derived from an EMBL/GenBank/DDBJ whole genome shotgun (WGS) entry which is preliminary data.</text>
</comment>
<reference evidence="1" key="1">
    <citation type="journal article" date="2014" name="Front. Microbiol.">
        <title>High frequency of phylogenetically diverse reductive dehalogenase-homologous genes in deep subseafloor sedimentary metagenomes.</title>
        <authorList>
            <person name="Kawai M."/>
            <person name="Futagami T."/>
            <person name="Toyoda A."/>
            <person name="Takaki Y."/>
            <person name="Nishi S."/>
            <person name="Hori S."/>
            <person name="Arai W."/>
            <person name="Tsubouchi T."/>
            <person name="Morono Y."/>
            <person name="Uchiyama I."/>
            <person name="Ito T."/>
            <person name="Fujiyama A."/>
            <person name="Inagaki F."/>
            <person name="Takami H."/>
        </authorList>
    </citation>
    <scope>NUCLEOTIDE SEQUENCE</scope>
    <source>
        <strain evidence="1">Expedition CK06-06</strain>
    </source>
</reference>
<gene>
    <name evidence="1" type="ORF">S12H4_25734</name>
</gene>
<dbReference type="AlphaFoldDB" id="X1SNH8"/>
<organism evidence="1">
    <name type="scientific">marine sediment metagenome</name>
    <dbReference type="NCBI Taxonomy" id="412755"/>
    <lineage>
        <taxon>unclassified sequences</taxon>
        <taxon>metagenomes</taxon>
        <taxon>ecological metagenomes</taxon>
    </lineage>
</organism>
<dbReference type="EMBL" id="BARW01014539">
    <property type="protein sequence ID" value="GAI76920.1"/>
    <property type="molecule type" value="Genomic_DNA"/>
</dbReference>
<name>X1SNH8_9ZZZZ</name>
<accession>X1SNH8</accession>